<keyword evidence="1" id="KW-1185">Reference proteome</keyword>
<proteinExistence type="predicted"/>
<organism evidence="1 2">
    <name type="scientific">Panagrolaimus superbus</name>
    <dbReference type="NCBI Taxonomy" id="310955"/>
    <lineage>
        <taxon>Eukaryota</taxon>
        <taxon>Metazoa</taxon>
        <taxon>Ecdysozoa</taxon>
        <taxon>Nematoda</taxon>
        <taxon>Chromadorea</taxon>
        <taxon>Rhabditida</taxon>
        <taxon>Tylenchina</taxon>
        <taxon>Panagrolaimomorpha</taxon>
        <taxon>Panagrolaimoidea</taxon>
        <taxon>Panagrolaimidae</taxon>
        <taxon>Panagrolaimus</taxon>
    </lineage>
</organism>
<sequence>MNGAAQHIVNGLTGSAVWNVGHDDIGLIQKGFGAQVHDGAIATAGVVQLIRMGASVVNQLWQRLCGYGRVHQQDAGGIAQVSDRGEVFFCIVGQGLVQVRSNRVGAAGGEQEGVAIGLAASDFA</sequence>
<protein>
    <submittedName>
        <fullName evidence="2">Uncharacterized protein</fullName>
    </submittedName>
</protein>
<reference evidence="2" key="1">
    <citation type="submission" date="2022-11" db="UniProtKB">
        <authorList>
            <consortium name="WormBaseParasite"/>
        </authorList>
    </citation>
    <scope>IDENTIFICATION</scope>
</reference>
<evidence type="ECO:0000313" key="1">
    <source>
        <dbReference type="Proteomes" id="UP000887577"/>
    </source>
</evidence>
<name>A0A914Y3W3_9BILA</name>
<dbReference type="Proteomes" id="UP000887577">
    <property type="component" value="Unplaced"/>
</dbReference>
<dbReference type="WBParaSite" id="PSU_v2.g14884.t1">
    <property type="protein sequence ID" value="PSU_v2.g14884.t1"/>
    <property type="gene ID" value="PSU_v2.g14884"/>
</dbReference>
<dbReference type="AlphaFoldDB" id="A0A914Y3W3"/>
<evidence type="ECO:0000313" key="2">
    <source>
        <dbReference type="WBParaSite" id="PSU_v2.g14884.t1"/>
    </source>
</evidence>
<accession>A0A914Y3W3</accession>